<gene>
    <name evidence="2" type="ORF">TSPGSL018_3013</name>
</gene>
<protein>
    <submittedName>
        <fullName evidence="2">Uncharacterized protein</fullName>
    </submittedName>
</protein>
<dbReference type="EMBL" id="GBEZ01001395">
    <property type="protein sequence ID" value="JAC83573.1"/>
    <property type="molecule type" value="Transcribed_RNA"/>
</dbReference>
<proteinExistence type="predicted"/>
<name>A0A061SH08_9CHLO</name>
<sequence>MTLNRTYDREPATTSSTDGSPFMRRLIEKCKSTIKHSSSIKVALINVIRTGSVEVLNKSDFAPNKLRHVFEWTPRSGRWWKRVYAEKEAAFSRDAAILSCAEKIDANISDLLEKELRNQRSYATGCRTATDLFVRLVSPYPEVIRGEFQNSLSLLRKGKTTGSGRTGKSRKRRKDECGCFRQAGRVARPSSKALARQQRQATERCVGASPAVASHCLETSADASAAQTACVQQSKQQTPRASRAETIDVLDLCDSD</sequence>
<evidence type="ECO:0000256" key="1">
    <source>
        <dbReference type="SAM" id="MobiDB-lite"/>
    </source>
</evidence>
<dbReference type="AlphaFoldDB" id="A0A061SH08"/>
<accession>A0A061SH08</accession>
<feature type="compositionally biased region" description="Basic and acidic residues" evidence="1">
    <location>
        <begin position="1"/>
        <end position="11"/>
    </location>
</feature>
<feature type="region of interest" description="Disordered" evidence="1">
    <location>
        <begin position="1"/>
        <end position="20"/>
    </location>
</feature>
<evidence type="ECO:0000313" key="2">
    <source>
        <dbReference type="EMBL" id="JAC83573.1"/>
    </source>
</evidence>
<reference evidence="2" key="1">
    <citation type="submission" date="2014-05" db="EMBL/GenBank/DDBJ databases">
        <title>The transcriptome of the halophilic microalga Tetraselmis sp. GSL018 isolated from the Great Salt Lake, Utah.</title>
        <authorList>
            <person name="Jinkerson R.E."/>
            <person name="D'Adamo S."/>
            <person name="Posewitz M.C."/>
        </authorList>
    </citation>
    <scope>NUCLEOTIDE SEQUENCE</scope>
    <source>
        <strain evidence="2">GSL018</strain>
    </source>
</reference>
<organism evidence="2">
    <name type="scientific">Tetraselmis sp. GSL018</name>
    <dbReference type="NCBI Taxonomy" id="582737"/>
    <lineage>
        <taxon>Eukaryota</taxon>
        <taxon>Viridiplantae</taxon>
        <taxon>Chlorophyta</taxon>
        <taxon>core chlorophytes</taxon>
        <taxon>Chlorodendrophyceae</taxon>
        <taxon>Chlorodendrales</taxon>
        <taxon>Chlorodendraceae</taxon>
        <taxon>Tetraselmis</taxon>
    </lineage>
</organism>